<gene>
    <name evidence="2" type="ORF">MVEG_11081</name>
</gene>
<dbReference type="OrthoDB" id="10638332at2759"/>
<evidence type="ECO:0000313" key="3">
    <source>
        <dbReference type="Proteomes" id="UP000243308"/>
    </source>
</evidence>
<dbReference type="Proteomes" id="UP000243308">
    <property type="component" value="Unassembled WGS sequence"/>
</dbReference>
<accession>A0A086TM67</accession>
<dbReference type="EMBL" id="KN042429">
    <property type="protein sequence ID" value="KFH63044.1"/>
    <property type="molecule type" value="Genomic_DNA"/>
</dbReference>
<keyword evidence="3" id="KW-1185">Reference proteome</keyword>
<protein>
    <submittedName>
        <fullName evidence="2">Uncharacterized protein</fullName>
    </submittedName>
</protein>
<feature type="region of interest" description="Disordered" evidence="1">
    <location>
        <begin position="72"/>
        <end position="97"/>
    </location>
</feature>
<sequence length="187" mass="20874">MSDIHSTGVPDDTKRFIFAVLRKYGHHIRHLTVLGDLMLSTLAFDVTVIGLRPLAIYNKAVTRPNVRKLLNLQQQQQQHQPHRGTEPSSSKPESDSTQHDYCVTRIIRTVLWSAVTRLHVLPSLGALRCFSILDEAGSIETEGQTTAAAEPSLKKLVFEHSITLRKCAKSEPISLKLKSFATSHSKL</sequence>
<name>A0A086TM67_9FUNG</name>
<dbReference type="AlphaFoldDB" id="A0A086TM67"/>
<proteinExistence type="predicted"/>
<reference evidence="2 3" key="1">
    <citation type="submission" date="2011-02" db="EMBL/GenBank/DDBJ databases">
        <title>The Genome Sequence of Mortierella verticillata NRRL 6337.</title>
        <authorList>
            <consortium name="The Broad Institute Genome Sequencing Platform"/>
            <person name="Russ C."/>
            <person name="Cuomo C."/>
            <person name="Burger G."/>
            <person name="Gray M.W."/>
            <person name="Holland P.W.H."/>
            <person name="King N."/>
            <person name="Lang F.B.F."/>
            <person name="Roger A.J."/>
            <person name="Ruiz-Trillo I."/>
            <person name="Young S.K."/>
            <person name="Zeng Q."/>
            <person name="Gargeya S."/>
            <person name="Alvarado L."/>
            <person name="Berlin A."/>
            <person name="Chapman S.B."/>
            <person name="Chen Z."/>
            <person name="Freedman E."/>
            <person name="Gellesch M."/>
            <person name="Goldberg J."/>
            <person name="Griggs A."/>
            <person name="Gujja S."/>
            <person name="Heilman E."/>
            <person name="Heiman D."/>
            <person name="Howarth C."/>
            <person name="Mehta T."/>
            <person name="Neiman D."/>
            <person name="Pearson M."/>
            <person name="Roberts A."/>
            <person name="Saif S."/>
            <person name="Shea T."/>
            <person name="Shenoy N."/>
            <person name="Sisk P."/>
            <person name="Stolte C."/>
            <person name="Sykes S."/>
            <person name="White J."/>
            <person name="Yandava C."/>
            <person name="Haas B."/>
            <person name="Nusbaum C."/>
            <person name="Birren B."/>
        </authorList>
    </citation>
    <scope>NUCLEOTIDE SEQUENCE [LARGE SCALE GENOMIC DNA]</scope>
    <source>
        <strain evidence="2 3">NRRL 6337</strain>
    </source>
</reference>
<evidence type="ECO:0000313" key="2">
    <source>
        <dbReference type="EMBL" id="KFH63044.1"/>
    </source>
</evidence>
<organism evidence="2 3">
    <name type="scientific">Podila verticillata NRRL 6337</name>
    <dbReference type="NCBI Taxonomy" id="1069443"/>
    <lineage>
        <taxon>Eukaryota</taxon>
        <taxon>Fungi</taxon>
        <taxon>Fungi incertae sedis</taxon>
        <taxon>Mucoromycota</taxon>
        <taxon>Mortierellomycotina</taxon>
        <taxon>Mortierellomycetes</taxon>
        <taxon>Mortierellales</taxon>
        <taxon>Mortierellaceae</taxon>
        <taxon>Podila</taxon>
    </lineage>
</organism>
<evidence type="ECO:0000256" key="1">
    <source>
        <dbReference type="SAM" id="MobiDB-lite"/>
    </source>
</evidence>